<proteinExistence type="predicted"/>
<reference evidence="3" key="1">
    <citation type="submission" date="2016-10" db="EMBL/GenBank/DDBJ databases">
        <authorList>
            <person name="Varghese N."/>
            <person name="Submissions S."/>
        </authorList>
    </citation>
    <scope>NUCLEOTIDE SEQUENCE [LARGE SCALE GENOMIC DNA]</scope>
    <source>
        <strain evidence="3">DSM 8344</strain>
    </source>
</reference>
<organism evidence="2 3">
    <name type="scientific">Desulfosporosinus hippei DSM 8344</name>
    <dbReference type="NCBI Taxonomy" id="1121419"/>
    <lineage>
        <taxon>Bacteria</taxon>
        <taxon>Bacillati</taxon>
        <taxon>Bacillota</taxon>
        <taxon>Clostridia</taxon>
        <taxon>Eubacteriales</taxon>
        <taxon>Desulfitobacteriaceae</taxon>
        <taxon>Desulfosporosinus</taxon>
    </lineage>
</organism>
<keyword evidence="3" id="KW-1185">Reference proteome</keyword>
<protein>
    <recommendedName>
        <fullName evidence="1">DUF4145 domain-containing protein</fullName>
    </recommendedName>
</protein>
<accession>A0A1G8LPB1</accession>
<feature type="domain" description="DUF4145" evidence="1">
    <location>
        <begin position="87"/>
        <end position="175"/>
    </location>
</feature>
<dbReference type="Proteomes" id="UP000198656">
    <property type="component" value="Unassembled WGS sequence"/>
</dbReference>
<dbReference type="AlphaFoldDB" id="A0A1G8LPB1"/>
<dbReference type="OrthoDB" id="2083942at2"/>
<name>A0A1G8LPB1_9FIRM</name>
<evidence type="ECO:0000259" key="1">
    <source>
        <dbReference type="Pfam" id="PF13643"/>
    </source>
</evidence>
<evidence type="ECO:0000313" key="3">
    <source>
        <dbReference type="Proteomes" id="UP000198656"/>
    </source>
</evidence>
<dbReference type="InterPro" id="IPR025285">
    <property type="entry name" value="DUF4145"/>
</dbReference>
<sequence>MNKLYATWDKPNVLFSRTFNCGYCGNSIASNMGYNAKSSTSYNNNGYIYICHHCNNPTYFHNNIQFPGAIYGESVTDVPELESNLYNEARSCISCNAYTAAVLCCRKLLMNIAVSRGAKEGLKFIQYVEYLAQGGFIPPDAKEWVDHIRKKGNEATHEIAIMTKQDAEDLIDFVEMLLKIIYTFPATIKKKTKTESA</sequence>
<gene>
    <name evidence="2" type="ORF">SAMN05443529_1522</name>
</gene>
<dbReference type="RefSeq" id="WP_092335836.1">
    <property type="nucleotide sequence ID" value="NZ_FNCP01000052.1"/>
</dbReference>
<dbReference type="Gene3D" id="1.20.120.330">
    <property type="entry name" value="Nucleotidyltransferases domain 2"/>
    <property type="match status" value="1"/>
</dbReference>
<dbReference type="EMBL" id="FNCP01000052">
    <property type="protein sequence ID" value="SDI57287.1"/>
    <property type="molecule type" value="Genomic_DNA"/>
</dbReference>
<dbReference type="STRING" id="1121419.SAMN05443529_1522"/>
<dbReference type="Pfam" id="PF13643">
    <property type="entry name" value="DUF4145"/>
    <property type="match status" value="1"/>
</dbReference>
<evidence type="ECO:0000313" key="2">
    <source>
        <dbReference type="EMBL" id="SDI57287.1"/>
    </source>
</evidence>